<proteinExistence type="predicted"/>
<protein>
    <submittedName>
        <fullName evidence="1">Uncharacterized protein</fullName>
    </submittedName>
</protein>
<evidence type="ECO:0000313" key="1">
    <source>
        <dbReference type="EMBL" id="TNN87704.1"/>
    </source>
</evidence>
<dbReference type="EMBL" id="SRLO01000009">
    <property type="protein sequence ID" value="TNN87704.1"/>
    <property type="molecule type" value="Genomic_DNA"/>
</dbReference>
<dbReference type="AlphaFoldDB" id="A0A4Z2JD04"/>
<comment type="caution">
    <text evidence="1">The sequence shown here is derived from an EMBL/GenBank/DDBJ whole genome shotgun (WGS) entry which is preliminary data.</text>
</comment>
<dbReference type="Proteomes" id="UP000314294">
    <property type="component" value="Unassembled WGS sequence"/>
</dbReference>
<name>A0A4Z2JD04_9TELE</name>
<organism evidence="1 2">
    <name type="scientific">Liparis tanakae</name>
    <name type="common">Tanaka's snailfish</name>
    <dbReference type="NCBI Taxonomy" id="230148"/>
    <lineage>
        <taxon>Eukaryota</taxon>
        <taxon>Metazoa</taxon>
        <taxon>Chordata</taxon>
        <taxon>Craniata</taxon>
        <taxon>Vertebrata</taxon>
        <taxon>Euteleostomi</taxon>
        <taxon>Actinopterygii</taxon>
        <taxon>Neopterygii</taxon>
        <taxon>Teleostei</taxon>
        <taxon>Neoteleostei</taxon>
        <taxon>Acanthomorphata</taxon>
        <taxon>Eupercaria</taxon>
        <taxon>Perciformes</taxon>
        <taxon>Cottioidei</taxon>
        <taxon>Cottales</taxon>
        <taxon>Liparidae</taxon>
        <taxon>Liparis</taxon>
    </lineage>
</organism>
<keyword evidence="2" id="KW-1185">Reference proteome</keyword>
<sequence length="76" mass="8382">MEMDERVAYPVLSSSCLASLSLQANSSLKAVSCWVFKDRFCFLCSSKEMSLLLFQTLCSRPGCPWLTSSSCALTQS</sequence>
<reference evidence="1 2" key="1">
    <citation type="submission" date="2019-03" db="EMBL/GenBank/DDBJ databases">
        <title>First draft genome of Liparis tanakae, snailfish: a comprehensive survey of snailfish specific genes.</title>
        <authorList>
            <person name="Kim W."/>
            <person name="Song I."/>
            <person name="Jeong J.-H."/>
            <person name="Kim D."/>
            <person name="Kim S."/>
            <person name="Ryu S."/>
            <person name="Song J.Y."/>
            <person name="Lee S.K."/>
        </authorList>
    </citation>
    <scope>NUCLEOTIDE SEQUENCE [LARGE SCALE GENOMIC DNA]</scope>
    <source>
        <tissue evidence="1">Muscle</tissue>
    </source>
</reference>
<evidence type="ECO:0000313" key="2">
    <source>
        <dbReference type="Proteomes" id="UP000314294"/>
    </source>
</evidence>
<accession>A0A4Z2JD04</accession>
<gene>
    <name evidence="1" type="ORF">EYF80_002051</name>
</gene>